<dbReference type="EMBL" id="JAPZBO010000005">
    <property type="protein sequence ID" value="KAJ5315231.1"/>
    <property type="molecule type" value="Genomic_DNA"/>
</dbReference>
<dbReference type="GO" id="GO:0046872">
    <property type="term" value="F:metal ion binding"/>
    <property type="evidence" value="ECO:0007669"/>
    <property type="project" value="UniProtKB-KW"/>
</dbReference>
<protein>
    <submittedName>
        <fullName evidence="5">Uncharacterized protein</fullName>
    </submittedName>
</protein>
<dbReference type="Proteomes" id="UP001147746">
    <property type="component" value="Unassembled WGS sequence"/>
</dbReference>
<evidence type="ECO:0000256" key="4">
    <source>
        <dbReference type="ARBA" id="ARBA00022842"/>
    </source>
</evidence>
<dbReference type="PANTHER" id="PTHR12001:SF44">
    <property type="entry name" value="GERANYLGERANYL PYROPHOSPHATE SYNTHASE"/>
    <property type="match status" value="1"/>
</dbReference>
<dbReference type="AlphaFoldDB" id="A0A9W9U3P1"/>
<comment type="pathway">
    <text evidence="1">Secondary metabolite biosynthesis.</text>
</comment>
<dbReference type="GO" id="GO:0046165">
    <property type="term" value="P:alcohol biosynthetic process"/>
    <property type="evidence" value="ECO:0007669"/>
    <property type="project" value="UniProtKB-ARBA"/>
</dbReference>
<accession>A0A9W9U3P1</accession>
<dbReference type="Gene3D" id="1.10.600.10">
    <property type="entry name" value="Farnesyl Diphosphate Synthase"/>
    <property type="match status" value="1"/>
</dbReference>
<keyword evidence="4" id="KW-0460">Magnesium</keyword>
<dbReference type="Pfam" id="PF00348">
    <property type="entry name" value="polyprenyl_synt"/>
    <property type="match status" value="1"/>
</dbReference>
<dbReference type="InterPro" id="IPR008949">
    <property type="entry name" value="Isoprenoid_synthase_dom_sf"/>
</dbReference>
<keyword evidence="6" id="KW-1185">Reference proteome</keyword>
<organism evidence="5 6">
    <name type="scientific">Penicillium atrosanguineum</name>
    <dbReference type="NCBI Taxonomy" id="1132637"/>
    <lineage>
        <taxon>Eukaryota</taxon>
        <taxon>Fungi</taxon>
        <taxon>Dikarya</taxon>
        <taxon>Ascomycota</taxon>
        <taxon>Pezizomycotina</taxon>
        <taxon>Eurotiomycetes</taxon>
        <taxon>Eurotiomycetidae</taxon>
        <taxon>Eurotiales</taxon>
        <taxon>Aspergillaceae</taxon>
        <taxon>Penicillium</taxon>
    </lineage>
</organism>
<keyword evidence="3" id="KW-0479">Metal-binding</keyword>
<dbReference type="InterPro" id="IPR000092">
    <property type="entry name" value="Polyprenyl_synt"/>
</dbReference>
<evidence type="ECO:0000313" key="6">
    <source>
        <dbReference type="Proteomes" id="UP001147746"/>
    </source>
</evidence>
<evidence type="ECO:0000313" key="5">
    <source>
        <dbReference type="EMBL" id="KAJ5315231.1"/>
    </source>
</evidence>
<dbReference type="GO" id="GO:0004659">
    <property type="term" value="F:prenyltransferase activity"/>
    <property type="evidence" value="ECO:0007669"/>
    <property type="project" value="InterPro"/>
</dbReference>
<dbReference type="GO" id="GO:0008299">
    <property type="term" value="P:isoprenoid biosynthetic process"/>
    <property type="evidence" value="ECO:0007669"/>
    <property type="project" value="InterPro"/>
</dbReference>
<keyword evidence="2" id="KW-0808">Transferase</keyword>
<sequence>MNTNTLRVDDIQDNSLLRRGSPATHTIFGISQTINSANLLLMKALKAVTTLSPSAVSIFTNSLIEGHIGQGMDLYWTHQTNIPTREEYFTMVDGKTGGLFVLMAELMRSEATTNNDLDAKLLMSTVGRFFQARDDYQNLQDADYTEQKGFADDLSEGKISLPLLFALEAKGPERGRLLSILQQRKTTGSISVELRKLALQDIVAAGGLTRTKGVILNLQEEVNNLLARFEDRAGERNWIFRLMKKRLEL</sequence>
<name>A0A9W9U3P1_9EURO</name>
<reference evidence="5" key="1">
    <citation type="submission" date="2022-12" db="EMBL/GenBank/DDBJ databases">
        <authorList>
            <person name="Petersen C."/>
        </authorList>
    </citation>
    <scope>NUCLEOTIDE SEQUENCE</scope>
    <source>
        <strain evidence="5">IBT 21472</strain>
    </source>
</reference>
<dbReference type="PANTHER" id="PTHR12001">
    <property type="entry name" value="GERANYLGERANYL PYROPHOSPHATE SYNTHASE"/>
    <property type="match status" value="1"/>
</dbReference>
<proteinExistence type="predicted"/>
<dbReference type="SUPFAM" id="SSF48576">
    <property type="entry name" value="Terpenoid synthases"/>
    <property type="match status" value="1"/>
</dbReference>
<evidence type="ECO:0000256" key="1">
    <source>
        <dbReference type="ARBA" id="ARBA00005179"/>
    </source>
</evidence>
<dbReference type="GO" id="GO:0043386">
    <property type="term" value="P:mycotoxin biosynthetic process"/>
    <property type="evidence" value="ECO:0007669"/>
    <property type="project" value="UniProtKB-ARBA"/>
</dbReference>
<comment type="caution">
    <text evidence="5">The sequence shown here is derived from an EMBL/GenBank/DDBJ whole genome shotgun (WGS) entry which is preliminary data.</text>
</comment>
<evidence type="ECO:0000256" key="3">
    <source>
        <dbReference type="ARBA" id="ARBA00022723"/>
    </source>
</evidence>
<gene>
    <name evidence="5" type="ORF">N7476_005538</name>
</gene>
<reference evidence="5" key="2">
    <citation type="journal article" date="2023" name="IMA Fungus">
        <title>Comparative genomic study of the Penicillium genus elucidates a diverse pangenome and 15 lateral gene transfer events.</title>
        <authorList>
            <person name="Petersen C."/>
            <person name="Sorensen T."/>
            <person name="Nielsen M.R."/>
            <person name="Sondergaard T.E."/>
            <person name="Sorensen J.L."/>
            <person name="Fitzpatrick D.A."/>
            <person name="Frisvad J.C."/>
            <person name="Nielsen K.L."/>
        </authorList>
    </citation>
    <scope>NUCLEOTIDE SEQUENCE</scope>
    <source>
        <strain evidence="5">IBT 21472</strain>
    </source>
</reference>
<evidence type="ECO:0000256" key="2">
    <source>
        <dbReference type="ARBA" id="ARBA00022679"/>
    </source>
</evidence>